<dbReference type="KEGG" id="ebm:SG0102_23010"/>
<dbReference type="RefSeq" id="WP_125120099.1">
    <property type="nucleotide sequence ID" value="NZ_AP019309.1"/>
</dbReference>
<dbReference type="AlphaFoldDB" id="A0A3G9J809"/>
<dbReference type="EMBL" id="AP019309">
    <property type="protein sequence ID" value="BBH27367.1"/>
    <property type="molecule type" value="Genomic_DNA"/>
</dbReference>
<dbReference type="OrthoDB" id="8910972at2"/>
<sequence length="523" mass="59987">MSEFKIFYSWQSDLSANKTTRFIDDCLAGVCEILRDVSDIKPDRATQGTTGSPDITKSIFGKIDECDLFIADLSIINDFPAIDENGNLTGNRKRTPNPNVLLETGYAAKVLGWDRIICLYNSEYGNPDDYPFDISHRRLTGFRFTQATRETECTRIKQIIAQTVTTFLFAGGVNRSGRAHYQVGGYDFESNRITQNVIPYNIYTGKYYTENRVRSLRKCEDLFEQIEKISIPKSTKLVDTTEQSENPMERLRLTLGGAWIQKGIAEDDKETIRKLLKEYLEKEVSDEFFDLGALKSKTIIYNHSEDYDGTEDEKRKFDLIGKLKNELLSLQLVDLYARTFDDMLILSLAVRNDSNETDTSIRISIHIENESAECVQPDKNLINPEIRGEGECVGLEGIVYDKKLVEHFLKMNEDSYIRYEENAFYVPFDPTQLRMPIITPFGSQQEDSGAEDYEKELKVYIKKPEDDNGYQYEIGSLRANETIWMGPVMVLKKRNAEEKVKLKYSIISNRTNGDLEGKIEVES</sequence>
<reference evidence="1 2" key="1">
    <citation type="submission" date="2018-11" db="EMBL/GenBank/DDBJ databases">
        <title>Novel Erysipelotrichaceae bacterium isolated from small intestine of a swine.</title>
        <authorList>
            <person name="Kim J.S."/>
            <person name="Choe H."/>
            <person name="Lee Y.R."/>
            <person name="Kim K.M."/>
            <person name="Park D.S."/>
        </authorList>
    </citation>
    <scope>NUCLEOTIDE SEQUENCE [LARGE SCALE GENOMIC DNA]</scope>
    <source>
        <strain evidence="1 2">SG0102</strain>
    </source>
</reference>
<dbReference type="InParanoid" id="A0A3G9J809"/>
<protein>
    <recommendedName>
        <fullName evidence="3">CD-NTase-associated protein 12/Pycsar effector protein TIR domain-containing protein</fullName>
    </recommendedName>
</protein>
<evidence type="ECO:0000313" key="2">
    <source>
        <dbReference type="Proteomes" id="UP000268059"/>
    </source>
</evidence>
<dbReference type="Proteomes" id="UP000268059">
    <property type="component" value="Chromosome"/>
</dbReference>
<accession>A0A3G9J809</accession>
<proteinExistence type="predicted"/>
<evidence type="ECO:0008006" key="3">
    <source>
        <dbReference type="Google" id="ProtNLM"/>
    </source>
</evidence>
<keyword evidence="2" id="KW-1185">Reference proteome</keyword>
<organism evidence="1 2">
    <name type="scientific">Intestinibaculum porci</name>
    <dbReference type="NCBI Taxonomy" id="2487118"/>
    <lineage>
        <taxon>Bacteria</taxon>
        <taxon>Bacillati</taxon>
        <taxon>Bacillota</taxon>
        <taxon>Erysipelotrichia</taxon>
        <taxon>Erysipelotrichales</taxon>
        <taxon>Erysipelotrichaceae</taxon>
        <taxon>Intestinibaculum</taxon>
    </lineage>
</organism>
<gene>
    <name evidence="1" type="ORF">SG0102_23010</name>
</gene>
<evidence type="ECO:0000313" key="1">
    <source>
        <dbReference type="EMBL" id="BBH27367.1"/>
    </source>
</evidence>
<name>A0A3G9J809_9FIRM</name>